<dbReference type="SFLD" id="SFLDG01017">
    <property type="entry name" value="Polyprenyl_Transferase_Like"/>
    <property type="match status" value="1"/>
</dbReference>
<keyword evidence="3 7" id="KW-0808">Transferase</keyword>
<keyword evidence="5" id="KW-0460">Magnesium</keyword>
<dbReference type="Pfam" id="PF00348">
    <property type="entry name" value="polyprenyl_synt"/>
    <property type="match status" value="1"/>
</dbReference>
<sequence length="305" mass="32519">MAAPGEPPSGRALLRSALQEISADVDRAFDTLLDIPDDPRRPLIEAMRHAAIGGGKRMRPLLVKAAGALFSLDPGHLLRAGLAAECIHVYSLVHDDLPAMDNDDMRRGKPTVHKAFDDATAILAGDSLHDLAFEILAGEETHPDPFVRINLVRALAKASGTGGMAGGQMMDIAAESAVFDLPTITRLQQLKTGALIGFCIEAAAIMAHLPSEARVGLHGYAHDIGLAFQIADDLLDIEGDAAVTGKAVGKDAQAGKQTFVSLLGPERAREQARMLVEQAKAHLHGFDERAGLLRAIADYVIERDR</sequence>
<dbReference type="GO" id="GO:0046872">
    <property type="term" value="F:metal ion binding"/>
    <property type="evidence" value="ECO:0007669"/>
    <property type="project" value="UniProtKB-KW"/>
</dbReference>
<dbReference type="PROSITE" id="PS00723">
    <property type="entry name" value="POLYPRENYL_SYNTHASE_1"/>
    <property type="match status" value="1"/>
</dbReference>
<dbReference type="OrthoDB" id="9805316at2"/>
<comment type="similarity">
    <text evidence="2 7">Belongs to the FPP/GGPP synthase family.</text>
</comment>
<keyword evidence="9" id="KW-1185">Reference proteome</keyword>
<dbReference type="InterPro" id="IPR000092">
    <property type="entry name" value="Polyprenyl_synt"/>
</dbReference>
<dbReference type="InterPro" id="IPR053378">
    <property type="entry name" value="Prenyl_diphosphate_synthase"/>
</dbReference>
<dbReference type="NCBIfam" id="NF045485">
    <property type="entry name" value="FPPsyn"/>
    <property type="match status" value="1"/>
</dbReference>
<name>A0A4Q1KMK7_9SPHN</name>
<dbReference type="Proteomes" id="UP000290958">
    <property type="component" value="Unassembled WGS sequence"/>
</dbReference>
<accession>A0A4Q1KMK7</accession>
<dbReference type="PROSITE" id="PS00444">
    <property type="entry name" value="POLYPRENYL_SYNTHASE_2"/>
    <property type="match status" value="1"/>
</dbReference>
<evidence type="ECO:0000313" key="9">
    <source>
        <dbReference type="Proteomes" id="UP000290958"/>
    </source>
</evidence>
<dbReference type="EMBL" id="SBKP01000003">
    <property type="protein sequence ID" value="RXR30024.1"/>
    <property type="molecule type" value="Genomic_DNA"/>
</dbReference>
<reference evidence="9" key="1">
    <citation type="submission" date="2019-01" db="EMBL/GenBank/DDBJ databases">
        <title>Cytophagaceae bacterium strain CAR-16.</title>
        <authorList>
            <person name="Chen W.-M."/>
        </authorList>
    </citation>
    <scope>NUCLEOTIDE SEQUENCE [LARGE SCALE GENOMIC DNA]</scope>
    <source>
        <strain evidence="9">CHR27</strain>
    </source>
</reference>
<dbReference type="CDD" id="cd00685">
    <property type="entry name" value="Trans_IPPS_HT"/>
    <property type="match status" value="1"/>
</dbReference>
<evidence type="ECO:0000256" key="3">
    <source>
        <dbReference type="ARBA" id="ARBA00022679"/>
    </source>
</evidence>
<evidence type="ECO:0000313" key="8">
    <source>
        <dbReference type="EMBL" id="RXR30024.1"/>
    </source>
</evidence>
<dbReference type="GO" id="GO:0016114">
    <property type="term" value="P:terpenoid biosynthetic process"/>
    <property type="evidence" value="ECO:0007669"/>
    <property type="project" value="UniProtKB-ARBA"/>
</dbReference>
<keyword evidence="6" id="KW-0414">Isoprene biosynthesis</keyword>
<dbReference type="InterPro" id="IPR033749">
    <property type="entry name" value="Polyprenyl_synt_CS"/>
</dbReference>
<evidence type="ECO:0000256" key="7">
    <source>
        <dbReference type="RuleBase" id="RU004466"/>
    </source>
</evidence>
<evidence type="ECO:0000256" key="4">
    <source>
        <dbReference type="ARBA" id="ARBA00022723"/>
    </source>
</evidence>
<organism evidence="8 9">
    <name type="scientific">Sphingobium fluviale</name>
    <dbReference type="NCBI Taxonomy" id="2506423"/>
    <lineage>
        <taxon>Bacteria</taxon>
        <taxon>Pseudomonadati</taxon>
        <taxon>Pseudomonadota</taxon>
        <taxon>Alphaproteobacteria</taxon>
        <taxon>Sphingomonadales</taxon>
        <taxon>Sphingomonadaceae</taxon>
        <taxon>Sphingobium</taxon>
    </lineage>
</organism>
<dbReference type="InterPro" id="IPR008949">
    <property type="entry name" value="Isoprenoid_synthase_dom_sf"/>
</dbReference>
<proteinExistence type="inferred from homology"/>
<comment type="cofactor">
    <cofactor evidence="1">
        <name>Mg(2+)</name>
        <dbReference type="ChEBI" id="CHEBI:18420"/>
    </cofactor>
</comment>
<evidence type="ECO:0000256" key="2">
    <source>
        <dbReference type="ARBA" id="ARBA00006706"/>
    </source>
</evidence>
<dbReference type="SFLD" id="SFLDS00005">
    <property type="entry name" value="Isoprenoid_Synthase_Type_I"/>
    <property type="match status" value="1"/>
</dbReference>
<gene>
    <name evidence="8" type="ORF">EQG66_04665</name>
</gene>
<comment type="caution">
    <text evidence="8">The sequence shown here is derived from an EMBL/GenBank/DDBJ whole genome shotgun (WGS) entry which is preliminary data.</text>
</comment>
<evidence type="ECO:0000256" key="5">
    <source>
        <dbReference type="ARBA" id="ARBA00022842"/>
    </source>
</evidence>
<keyword evidence="4" id="KW-0479">Metal-binding</keyword>
<dbReference type="Gene3D" id="1.10.600.10">
    <property type="entry name" value="Farnesyl Diphosphate Synthase"/>
    <property type="match status" value="1"/>
</dbReference>
<dbReference type="FunFam" id="1.10.600.10:FF:000001">
    <property type="entry name" value="Geranylgeranyl diphosphate synthase"/>
    <property type="match status" value="1"/>
</dbReference>
<protein>
    <submittedName>
        <fullName evidence="8">Polyprenyl synthetase family protein</fullName>
    </submittedName>
</protein>
<evidence type="ECO:0000256" key="1">
    <source>
        <dbReference type="ARBA" id="ARBA00001946"/>
    </source>
</evidence>
<dbReference type="GO" id="GO:0005737">
    <property type="term" value="C:cytoplasm"/>
    <property type="evidence" value="ECO:0007669"/>
    <property type="project" value="UniProtKB-ARBA"/>
</dbReference>
<dbReference type="SUPFAM" id="SSF48576">
    <property type="entry name" value="Terpenoid synthases"/>
    <property type="match status" value="1"/>
</dbReference>
<dbReference type="PANTHER" id="PTHR43281:SF1">
    <property type="entry name" value="FARNESYL DIPHOSPHATE SYNTHASE"/>
    <property type="match status" value="1"/>
</dbReference>
<dbReference type="GO" id="GO:0004659">
    <property type="term" value="F:prenyltransferase activity"/>
    <property type="evidence" value="ECO:0007669"/>
    <property type="project" value="InterPro"/>
</dbReference>
<dbReference type="PANTHER" id="PTHR43281">
    <property type="entry name" value="FARNESYL DIPHOSPHATE SYNTHASE"/>
    <property type="match status" value="1"/>
</dbReference>
<dbReference type="AlphaFoldDB" id="A0A4Q1KMK7"/>
<evidence type="ECO:0000256" key="6">
    <source>
        <dbReference type="ARBA" id="ARBA00023229"/>
    </source>
</evidence>